<dbReference type="Pfam" id="PF13174">
    <property type="entry name" value="TPR_6"/>
    <property type="match status" value="2"/>
</dbReference>
<feature type="coiled-coil region" evidence="2">
    <location>
        <begin position="523"/>
        <end position="584"/>
    </location>
</feature>
<keyword evidence="2" id="KW-0175">Coiled coil</keyword>
<dbReference type="PROSITE" id="PS50005">
    <property type="entry name" value="TPR"/>
    <property type="match status" value="1"/>
</dbReference>
<feature type="repeat" description="TPR" evidence="1">
    <location>
        <begin position="1147"/>
        <end position="1180"/>
    </location>
</feature>
<dbReference type="Proteomes" id="UP001596506">
    <property type="component" value="Unassembled WGS sequence"/>
</dbReference>
<evidence type="ECO:0000256" key="2">
    <source>
        <dbReference type="SAM" id="Coils"/>
    </source>
</evidence>
<name>A0ABW2IT09_9GAMM</name>
<sequence>MLSAPTAVADAAPQRAKDPMYGWVLYNYHQGEALEALTLLDVARERGSIRGHGAYPELVEGGLMLSYGMVREARSFFTRLLEDGGTGDVSDGKSRGIELAPDVRNQAWFYLGKVLYLEGEFDSAYENLQRVNAGLLEESDAQLYAEWLYLNARLAMASPEFGDDALIDSLLERLKHSGPWQYYLRYNIAMADISAGESAAAQQGLITLIADMEDESPGEELIAEHRALLDKSRLSLARMHLREARFDEAAALLGTMPLDSVFADRTLFDYVLAAAGQGEMHKALDALDTLSRRNLFLPWREQLPYARGYLLEKTNRPREALGAFTRAAEHYDVRSKELTSARKALTEDKLMARLSFLRDSGEMITDAYGRLRVTPTDFGLSEVLAAEPFQQALGELHELYRMQALLLQREEQLSTFETMLETRRMQRERRSREARFELEQQQADDCAKAHESFRTEIEAALEREDAEFFMTSGQKALKARLDKVADTLAQLPDDERTARQRKTYQRMKAYFDWTLANDYGINRWAAQKQLRELDREMAQFRNQRAAIEALMAADEEHNELSRRLARNVEELQELKQQVHEASEQARSILMGRMDKALAEQDSEIRRYLLASRHAQARLADQLFQAGRSTVVSLESVMRSYRDLLPLVDDPARQVTIRHRLADLEFARAERIMTDTAEDDLSGAIAAYTDLLAEYPGRKGNDQIYYQLARAWELRGTTDEQLKALNTLVTRYPDSEYWLEAQFRRADILFINGRYPEAEKAFAEVVLASNESANSERETDPAFLMNAHYMKGWSLFKQGDYQQALLSYIEVLDLIMPGQQASETPDQRYKTLTEDLFRVVGLSLSYLDGAETLQDLFRQVGSRPYEILVYDRYSTLLIDRERYSDAIDVFDAYIEAHPASPWAPHYHMRAIDTLERAGFSNAVPGRKAGFIESYGIYSDYWPEADPETLVYIESQLEILLPELADRHYLLAGEARARSHEESMPGTRGQNLSADEHYRRAAAYYSEFAVTFPDHPRTPERLFLLAETYMELQQWPDAIRAFERVAYDYPEVGRASERSAEAGYASVLAFREYAATWMNETSADLFALQEMQQLNRLRFANAYPQDPRAPGVYYIALQREFDQQNLDEVIPMAARLAAWQPAVDAALIMEARLLAGHSLYELERYDEAEQSYRDAIAMMPAEDARRPGILENMAASVFRQAEELAQAGQVDVAVREYLRVGAVAPASVLNANAQYDAASLLISAARWDDAITVLTGFRSGFPEHELADTVPAKLALAYRETGQWEKAGDELNRMVAMATTSGERRENLRIAAELYDQAGNDAKAIDTWRQYANSHPEPADIYMEAANRLAELYEARGDLGRRDYWLNRQMEKVDQNPEATDDRMRYLAASASATLARDALARYDSIRLTLPLNKSMVAKTDALEAAVQAYQKTASYGLSSFATEAGYQIAHIYSRLGTDLMESERPEGLSQLELAQYELLLEEQAYPFEDNAIDIHEQNIRRARDGIFDEWVRRSYESLRRLLPGRYNKPEVTAGVVHDLG</sequence>
<dbReference type="RefSeq" id="WP_264754762.1">
    <property type="nucleotide sequence ID" value="NZ_JBHTBD010000001.1"/>
</dbReference>
<evidence type="ECO:0000313" key="4">
    <source>
        <dbReference type="Proteomes" id="UP001596506"/>
    </source>
</evidence>
<dbReference type="SUPFAM" id="SSF48452">
    <property type="entry name" value="TPR-like"/>
    <property type="match status" value="4"/>
</dbReference>
<dbReference type="Gene3D" id="1.25.40.10">
    <property type="entry name" value="Tetratricopeptide repeat domain"/>
    <property type="match status" value="5"/>
</dbReference>
<comment type="caution">
    <text evidence="3">The sequence shown here is derived from an EMBL/GenBank/DDBJ whole genome shotgun (WGS) entry which is preliminary data.</text>
</comment>
<accession>A0ABW2IT09</accession>
<dbReference type="InterPro" id="IPR011990">
    <property type="entry name" value="TPR-like_helical_dom_sf"/>
</dbReference>
<protein>
    <submittedName>
        <fullName evidence="3">Tetratricopeptide repeat protein</fullName>
    </submittedName>
</protein>
<dbReference type="EMBL" id="JBHTBD010000001">
    <property type="protein sequence ID" value="MFC7294154.1"/>
    <property type="molecule type" value="Genomic_DNA"/>
</dbReference>
<keyword evidence="1" id="KW-0802">TPR repeat</keyword>
<gene>
    <name evidence="3" type="ORF">ACFQQA_05400</name>
</gene>
<dbReference type="PANTHER" id="PTHR12558">
    <property type="entry name" value="CELL DIVISION CYCLE 16,23,27"/>
    <property type="match status" value="1"/>
</dbReference>
<dbReference type="InterPro" id="IPR019734">
    <property type="entry name" value="TPR_rpt"/>
</dbReference>
<proteinExistence type="predicted"/>
<organism evidence="3 4">
    <name type="scientific">Marinobacter aromaticivorans</name>
    <dbReference type="NCBI Taxonomy" id="1494078"/>
    <lineage>
        <taxon>Bacteria</taxon>
        <taxon>Pseudomonadati</taxon>
        <taxon>Pseudomonadota</taxon>
        <taxon>Gammaproteobacteria</taxon>
        <taxon>Pseudomonadales</taxon>
        <taxon>Marinobacteraceae</taxon>
        <taxon>Marinobacter</taxon>
    </lineage>
</organism>
<dbReference type="PANTHER" id="PTHR12558:SF13">
    <property type="entry name" value="CELL DIVISION CYCLE PROTEIN 27 HOMOLOG"/>
    <property type="match status" value="1"/>
</dbReference>
<evidence type="ECO:0000256" key="1">
    <source>
        <dbReference type="PROSITE-ProRule" id="PRU00339"/>
    </source>
</evidence>
<reference evidence="4" key="1">
    <citation type="journal article" date="2019" name="Int. J. Syst. Evol. Microbiol.">
        <title>The Global Catalogue of Microorganisms (GCM) 10K type strain sequencing project: providing services to taxonomists for standard genome sequencing and annotation.</title>
        <authorList>
            <consortium name="The Broad Institute Genomics Platform"/>
            <consortium name="The Broad Institute Genome Sequencing Center for Infectious Disease"/>
            <person name="Wu L."/>
            <person name="Ma J."/>
        </authorList>
    </citation>
    <scope>NUCLEOTIDE SEQUENCE [LARGE SCALE GENOMIC DNA]</scope>
    <source>
        <strain evidence="4">CCUG 60559</strain>
    </source>
</reference>
<dbReference type="SMART" id="SM00028">
    <property type="entry name" value="TPR"/>
    <property type="match status" value="6"/>
</dbReference>
<evidence type="ECO:0000313" key="3">
    <source>
        <dbReference type="EMBL" id="MFC7294154.1"/>
    </source>
</evidence>
<keyword evidence="4" id="KW-1185">Reference proteome</keyword>